<dbReference type="GO" id="GO:0003676">
    <property type="term" value="F:nucleic acid binding"/>
    <property type="evidence" value="ECO:0007669"/>
    <property type="project" value="InterPro"/>
</dbReference>
<feature type="signal peptide" evidence="5">
    <location>
        <begin position="1"/>
        <end position="24"/>
    </location>
</feature>
<evidence type="ECO:0000256" key="4">
    <source>
        <dbReference type="ARBA" id="ARBA00023157"/>
    </source>
</evidence>
<sequence length="136" mass="15819">MTIFRLILQLVVLLGALLVHYGEAANYQTFANNHIVFPDDPNTYCNLMMHRRKLTQGRCTPMNTFIYDDPKLVIAVCQDEGTHYQNNLFDSRRSFIVMHCRNTGRFPNCNYRGRAMIQKVRLGCVQRMPVHLAQLL</sequence>
<dbReference type="InterPro" id="IPR001427">
    <property type="entry name" value="RNaseA"/>
</dbReference>
<dbReference type="AlphaFoldDB" id="A0A8C5S476"/>
<dbReference type="Pfam" id="PF00074">
    <property type="entry name" value="RnaseA"/>
    <property type="match status" value="1"/>
</dbReference>
<evidence type="ECO:0000256" key="3">
    <source>
        <dbReference type="ARBA" id="ARBA00022525"/>
    </source>
</evidence>
<dbReference type="Gene3D" id="3.10.130.10">
    <property type="entry name" value="Ribonuclease A-like domain"/>
    <property type="match status" value="1"/>
</dbReference>
<dbReference type="CDD" id="cd06265">
    <property type="entry name" value="RNase_A_canonical"/>
    <property type="match status" value="1"/>
</dbReference>
<reference evidence="7" key="2">
    <citation type="submission" date="2025-09" db="UniProtKB">
        <authorList>
            <consortium name="Ensembl"/>
        </authorList>
    </citation>
    <scope>IDENTIFICATION</scope>
</reference>
<evidence type="ECO:0000256" key="1">
    <source>
        <dbReference type="ARBA" id="ARBA00004613"/>
    </source>
</evidence>
<dbReference type="InterPro" id="IPR023412">
    <property type="entry name" value="RNaseA_domain"/>
</dbReference>
<keyword evidence="4" id="KW-1015">Disulfide bond</keyword>
<proteinExistence type="inferred from homology"/>
<dbReference type="SMART" id="SM00092">
    <property type="entry name" value="RNAse_Pc"/>
    <property type="match status" value="1"/>
</dbReference>
<dbReference type="PANTHER" id="PTHR11437">
    <property type="entry name" value="RIBONUCLEASE"/>
    <property type="match status" value="1"/>
</dbReference>
<accession>A0A8C5S476</accession>
<dbReference type="PRINTS" id="PR00794">
    <property type="entry name" value="RIBONUCLEASE"/>
</dbReference>
<evidence type="ECO:0000313" key="7">
    <source>
        <dbReference type="Ensembl" id="ENSLLTP00000012480.1"/>
    </source>
</evidence>
<dbReference type="SUPFAM" id="SSF54076">
    <property type="entry name" value="RNase A-like"/>
    <property type="match status" value="1"/>
</dbReference>
<reference evidence="7" key="1">
    <citation type="submission" date="2025-08" db="UniProtKB">
        <authorList>
            <consortium name="Ensembl"/>
        </authorList>
    </citation>
    <scope>IDENTIFICATION</scope>
</reference>
<dbReference type="GO" id="GO:0004540">
    <property type="term" value="F:RNA nuclease activity"/>
    <property type="evidence" value="ECO:0007669"/>
    <property type="project" value="TreeGrafter"/>
</dbReference>
<evidence type="ECO:0000259" key="6">
    <source>
        <dbReference type="SMART" id="SM00092"/>
    </source>
</evidence>
<dbReference type="GO" id="GO:0050830">
    <property type="term" value="P:defense response to Gram-positive bacterium"/>
    <property type="evidence" value="ECO:0007669"/>
    <property type="project" value="TreeGrafter"/>
</dbReference>
<dbReference type="PANTHER" id="PTHR11437:SF10">
    <property type="entry name" value="ANGIOGENIN-RELATED"/>
    <property type="match status" value="1"/>
</dbReference>
<comment type="similarity">
    <text evidence="2">Belongs to the pancreatic ribonuclease family.</text>
</comment>
<dbReference type="InterPro" id="IPR036816">
    <property type="entry name" value="RNaseA-like_dom_sf"/>
</dbReference>
<keyword evidence="8" id="KW-1185">Reference proteome</keyword>
<protein>
    <recommendedName>
        <fullName evidence="6">Ribonuclease A-domain domain-containing protein</fullName>
    </recommendedName>
</protein>
<evidence type="ECO:0000256" key="5">
    <source>
        <dbReference type="SAM" id="SignalP"/>
    </source>
</evidence>
<name>A0A8C5S476_LATLA</name>
<feature type="chain" id="PRO_5033990650" description="Ribonuclease A-domain domain-containing protein" evidence="5">
    <location>
        <begin position="25"/>
        <end position="136"/>
    </location>
</feature>
<organism evidence="7 8">
    <name type="scientific">Laticauda laticaudata</name>
    <name type="common">Blue-ringed sea krait</name>
    <name type="synonym">Blue-lipped sea krait</name>
    <dbReference type="NCBI Taxonomy" id="8630"/>
    <lineage>
        <taxon>Eukaryota</taxon>
        <taxon>Metazoa</taxon>
        <taxon>Chordata</taxon>
        <taxon>Craniata</taxon>
        <taxon>Vertebrata</taxon>
        <taxon>Euteleostomi</taxon>
        <taxon>Lepidosauria</taxon>
        <taxon>Squamata</taxon>
        <taxon>Bifurcata</taxon>
        <taxon>Unidentata</taxon>
        <taxon>Episquamata</taxon>
        <taxon>Toxicofera</taxon>
        <taxon>Serpentes</taxon>
        <taxon>Colubroidea</taxon>
        <taxon>Elapidae</taxon>
        <taxon>Laticaudinae</taxon>
        <taxon>Laticauda</taxon>
    </lineage>
</organism>
<evidence type="ECO:0000256" key="2">
    <source>
        <dbReference type="ARBA" id="ARBA00005600"/>
    </source>
</evidence>
<keyword evidence="3" id="KW-0964">Secreted</keyword>
<dbReference type="GeneTree" id="ENSGT00940000166697"/>
<dbReference type="GO" id="GO:0005576">
    <property type="term" value="C:extracellular region"/>
    <property type="evidence" value="ECO:0007669"/>
    <property type="project" value="UniProtKB-SubCell"/>
</dbReference>
<feature type="domain" description="Ribonuclease A-domain" evidence="6">
    <location>
        <begin position="23"/>
        <end position="136"/>
    </location>
</feature>
<dbReference type="Ensembl" id="ENSLLTT00000012964.1">
    <property type="protein sequence ID" value="ENSLLTP00000012480.1"/>
    <property type="gene ID" value="ENSLLTG00000009550.1"/>
</dbReference>
<comment type="subcellular location">
    <subcellularLocation>
        <location evidence="1">Secreted</location>
    </subcellularLocation>
</comment>
<keyword evidence="5" id="KW-0732">Signal</keyword>
<dbReference type="Proteomes" id="UP000694406">
    <property type="component" value="Unplaced"/>
</dbReference>
<evidence type="ECO:0000313" key="8">
    <source>
        <dbReference type="Proteomes" id="UP000694406"/>
    </source>
</evidence>